<feature type="signal peptide" evidence="2">
    <location>
        <begin position="1"/>
        <end position="21"/>
    </location>
</feature>
<dbReference type="AlphaFoldDB" id="A0ABC8SCJ6"/>
<comment type="caution">
    <text evidence="3">The sequence shown here is derived from an EMBL/GenBank/DDBJ whole genome shotgun (WGS) entry which is preliminary data.</text>
</comment>
<comment type="similarity">
    <text evidence="1">Belongs to the peptidase S10 family.</text>
</comment>
<sequence>MAPPKLFRVILLLLLSDVIVSRSIVKTLPGYSNDLPFQLETGYVGVGEKDDVQLFYYFVESERSPKDDPLILWLAGGPGCSALRAFFYEIDLYIEGEEEDEVIVFKPSLNEKHADRIASNLTFEFRASGVNTSKVDLGNEGGTFSSSRDGLGTVMPGYKL</sequence>
<dbReference type="Proteomes" id="UP001642360">
    <property type="component" value="Unassembled WGS sequence"/>
</dbReference>
<protein>
    <submittedName>
        <fullName evidence="3">Uncharacterized protein</fullName>
    </submittedName>
</protein>
<organism evidence="3 4">
    <name type="scientific">Ilex paraguariensis</name>
    <name type="common">yerba mate</name>
    <dbReference type="NCBI Taxonomy" id="185542"/>
    <lineage>
        <taxon>Eukaryota</taxon>
        <taxon>Viridiplantae</taxon>
        <taxon>Streptophyta</taxon>
        <taxon>Embryophyta</taxon>
        <taxon>Tracheophyta</taxon>
        <taxon>Spermatophyta</taxon>
        <taxon>Magnoliopsida</taxon>
        <taxon>eudicotyledons</taxon>
        <taxon>Gunneridae</taxon>
        <taxon>Pentapetalae</taxon>
        <taxon>asterids</taxon>
        <taxon>campanulids</taxon>
        <taxon>Aquifoliales</taxon>
        <taxon>Aquifoliaceae</taxon>
        <taxon>Ilex</taxon>
    </lineage>
</organism>
<dbReference type="SUPFAM" id="SSF53474">
    <property type="entry name" value="alpha/beta-Hydrolases"/>
    <property type="match status" value="1"/>
</dbReference>
<evidence type="ECO:0000256" key="1">
    <source>
        <dbReference type="ARBA" id="ARBA00009431"/>
    </source>
</evidence>
<dbReference type="Gene3D" id="3.40.50.1820">
    <property type="entry name" value="alpha/beta hydrolase"/>
    <property type="match status" value="1"/>
</dbReference>
<dbReference type="Pfam" id="PF00450">
    <property type="entry name" value="Peptidase_S10"/>
    <property type="match status" value="1"/>
</dbReference>
<evidence type="ECO:0000256" key="2">
    <source>
        <dbReference type="SAM" id="SignalP"/>
    </source>
</evidence>
<dbReference type="InterPro" id="IPR029058">
    <property type="entry name" value="AB_hydrolase_fold"/>
</dbReference>
<dbReference type="InterPro" id="IPR001563">
    <property type="entry name" value="Peptidase_S10"/>
</dbReference>
<feature type="chain" id="PRO_5044814639" evidence="2">
    <location>
        <begin position="22"/>
        <end position="160"/>
    </location>
</feature>
<accession>A0ABC8SCJ6</accession>
<dbReference type="PANTHER" id="PTHR11802:SF224">
    <property type="entry name" value="SERINE CARBOXYPEPTIDASE-LIKE 7 ISOFORM X1"/>
    <property type="match status" value="1"/>
</dbReference>
<keyword evidence="2" id="KW-0732">Signal</keyword>
<keyword evidence="4" id="KW-1185">Reference proteome</keyword>
<name>A0ABC8SCJ6_9AQUA</name>
<reference evidence="3 4" key="1">
    <citation type="submission" date="2024-02" db="EMBL/GenBank/DDBJ databases">
        <authorList>
            <person name="Vignale AGUSTIN F."/>
            <person name="Sosa J E."/>
            <person name="Modenutti C."/>
        </authorList>
    </citation>
    <scope>NUCLEOTIDE SEQUENCE [LARGE SCALE GENOMIC DNA]</scope>
</reference>
<evidence type="ECO:0000313" key="3">
    <source>
        <dbReference type="EMBL" id="CAK9154926.1"/>
    </source>
</evidence>
<proteinExistence type="inferred from homology"/>
<evidence type="ECO:0000313" key="4">
    <source>
        <dbReference type="Proteomes" id="UP001642360"/>
    </source>
</evidence>
<gene>
    <name evidence="3" type="ORF">ILEXP_LOCUS23282</name>
</gene>
<dbReference type="PANTHER" id="PTHR11802">
    <property type="entry name" value="SERINE PROTEASE FAMILY S10 SERINE CARBOXYPEPTIDASE"/>
    <property type="match status" value="1"/>
</dbReference>
<dbReference type="EMBL" id="CAUOFW020002602">
    <property type="protein sequence ID" value="CAK9154926.1"/>
    <property type="molecule type" value="Genomic_DNA"/>
</dbReference>